<evidence type="ECO:0000256" key="8">
    <source>
        <dbReference type="ARBA" id="ARBA00023143"/>
    </source>
</evidence>
<keyword evidence="11" id="KW-0282">Flagellum</keyword>
<evidence type="ECO:0000256" key="4">
    <source>
        <dbReference type="ARBA" id="ARBA00022475"/>
    </source>
</evidence>
<evidence type="ECO:0000256" key="7">
    <source>
        <dbReference type="ARBA" id="ARBA00023136"/>
    </source>
</evidence>
<dbReference type="Pfam" id="PF01311">
    <property type="entry name" value="Bac_export_1"/>
    <property type="match status" value="1"/>
</dbReference>
<keyword evidence="4 10" id="KW-1003">Cell membrane</keyword>
<keyword evidence="11" id="KW-0966">Cell projection</keyword>
<proteinExistence type="inferred from homology"/>
<dbReference type="PANTHER" id="PTHR30065">
    <property type="entry name" value="FLAGELLAR BIOSYNTHETIC PROTEIN FLIR"/>
    <property type="match status" value="1"/>
</dbReference>
<keyword evidence="7 10" id="KW-0472">Membrane</keyword>
<keyword evidence="6 10" id="KW-1133">Transmembrane helix</keyword>
<evidence type="ECO:0000313" key="12">
    <source>
        <dbReference type="Proteomes" id="UP001197974"/>
    </source>
</evidence>
<dbReference type="InterPro" id="IPR006303">
    <property type="entry name" value="FliR"/>
</dbReference>
<keyword evidence="11" id="KW-0969">Cilium</keyword>
<keyword evidence="8 10" id="KW-0975">Bacterial flagellum</keyword>
<evidence type="ECO:0000256" key="3">
    <source>
        <dbReference type="ARBA" id="ARBA00021717"/>
    </source>
</evidence>
<organism evidence="11 12">
    <name type="scientific">Bacillus carboniphilus</name>
    <dbReference type="NCBI Taxonomy" id="86663"/>
    <lineage>
        <taxon>Bacteria</taxon>
        <taxon>Bacillati</taxon>
        <taxon>Bacillota</taxon>
        <taxon>Bacilli</taxon>
        <taxon>Bacillales</taxon>
        <taxon>Bacillaceae</taxon>
        <taxon>Bacillus</taxon>
    </lineage>
</organism>
<comment type="function">
    <text evidence="1 10">Role in flagellar biosynthesis.</text>
</comment>
<dbReference type="PRINTS" id="PR00953">
    <property type="entry name" value="TYPE3IMRPROT"/>
</dbReference>
<comment type="subcellular location">
    <subcellularLocation>
        <location evidence="10">Cell membrane</location>
        <topology evidence="10">Multi-pass membrane protein</topology>
    </subcellularLocation>
    <subcellularLocation>
        <location evidence="10">Bacterial flagellum basal body</location>
    </subcellularLocation>
</comment>
<feature type="transmembrane region" description="Helical" evidence="10">
    <location>
        <begin position="7"/>
        <end position="26"/>
    </location>
</feature>
<evidence type="ECO:0000256" key="10">
    <source>
        <dbReference type="RuleBase" id="RU362071"/>
    </source>
</evidence>
<evidence type="ECO:0000256" key="1">
    <source>
        <dbReference type="ARBA" id="ARBA00002578"/>
    </source>
</evidence>
<sequence>MTITDSFPAFLLVLTRISSYMLTLPLFSYRTIPNTHKVAFSFALALFISISLPLPEMDINRFYYFLILKEMFIGLSISFSAYIILTSVKIAGGFIDFQMGFAIANVIDPQTGAQSPLMGQFLSVLTLYLMLTINAHHVLIDGIMFSYQSIPVDQIKINAFDQPLMDLIVDTFSKMFLIAFQMAIPIVGTLFIVDVALGIVAKTVPQLNIFVIGFPIKIAVSFMALLLVMSPIFFLIENVLELMAEIIRNIIVVLGA</sequence>
<dbReference type="PANTHER" id="PTHR30065:SF1">
    <property type="entry name" value="SURFACE PRESENTATION OF ANTIGENS PROTEIN SPAR"/>
    <property type="match status" value="1"/>
</dbReference>
<feature type="transmembrane region" description="Helical" evidence="10">
    <location>
        <begin position="38"/>
        <end position="55"/>
    </location>
</feature>
<evidence type="ECO:0000256" key="2">
    <source>
        <dbReference type="ARBA" id="ARBA00009772"/>
    </source>
</evidence>
<evidence type="ECO:0000256" key="6">
    <source>
        <dbReference type="ARBA" id="ARBA00022989"/>
    </source>
</evidence>
<comment type="similarity">
    <text evidence="2 10">Belongs to the FliR/MopE/SpaR family.</text>
</comment>
<feature type="transmembrane region" description="Helical" evidence="10">
    <location>
        <begin position="119"/>
        <end position="139"/>
    </location>
</feature>
<reference evidence="11 12" key="1">
    <citation type="submission" date="2023-06" db="EMBL/GenBank/DDBJ databases">
        <title>Five Gram-positive bacteria isolated from mangrove sediments in Shenzhen, Guangdong, China.</title>
        <authorList>
            <person name="Yu S."/>
            <person name="Zheng W."/>
            <person name="Huang Y."/>
        </authorList>
    </citation>
    <scope>NUCLEOTIDE SEQUENCE [LARGE SCALE GENOMIC DNA]</scope>
    <source>
        <strain evidence="11 12">SaN35-3</strain>
    </source>
</reference>
<dbReference type="Proteomes" id="UP001197974">
    <property type="component" value="Chromosome"/>
</dbReference>
<feature type="transmembrane region" description="Helical" evidence="10">
    <location>
        <begin position="62"/>
        <end position="84"/>
    </location>
</feature>
<name>A0ABY9JVU4_9BACI</name>
<keyword evidence="5 10" id="KW-0812">Transmembrane</keyword>
<dbReference type="EMBL" id="CP129013">
    <property type="protein sequence ID" value="WLR43526.1"/>
    <property type="molecule type" value="Genomic_DNA"/>
</dbReference>
<dbReference type="NCBIfam" id="TIGR01400">
    <property type="entry name" value="fliR"/>
    <property type="match status" value="1"/>
</dbReference>
<feature type="transmembrane region" description="Helical" evidence="10">
    <location>
        <begin position="209"/>
        <end position="236"/>
    </location>
</feature>
<feature type="transmembrane region" description="Helical" evidence="10">
    <location>
        <begin position="175"/>
        <end position="197"/>
    </location>
</feature>
<evidence type="ECO:0000256" key="9">
    <source>
        <dbReference type="NCBIfam" id="TIGR01400"/>
    </source>
</evidence>
<evidence type="ECO:0000313" key="11">
    <source>
        <dbReference type="EMBL" id="WLR43526.1"/>
    </source>
</evidence>
<accession>A0ABY9JVU4</accession>
<gene>
    <name evidence="11" type="primary">fliR</name>
    <name evidence="11" type="ORF">LC087_05010</name>
</gene>
<protein>
    <recommendedName>
        <fullName evidence="3 9">Flagellar biosynthetic protein FliR</fullName>
    </recommendedName>
</protein>
<dbReference type="RefSeq" id="WP_226538323.1">
    <property type="nucleotide sequence ID" value="NZ_CP129013.1"/>
</dbReference>
<evidence type="ECO:0000256" key="5">
    <source>
        <dbReference type="ARBA" id="ARBA00022692"/>
    </source>
</evidence>
<keyword evidence="12" id="KW-1185">Reference proteome</keyword>
<dbReference type="InterPro" id="IPR002010">
    <property type="entry name" value="T3SS_IM_R"/>
</dbReference>